<keyword evidence="3" id="KW-1185">Reference proteome</keyword>
<dbReference type="Pfam" id="PF19310">
    <property type="entry name" value="TOP_N"/>
    <property type="match status" value="1"/>
</dbReference>
<accession>A0AAD5Q0Y5</accession>
<name>A0AAD5Q0Y5_PYTIN</name>
<evidence type="ECO:0000259" key="1">
    <source>
        <dbReference type="Pfam" id="PF19310"/>
    </source>
</evidence>
<dbReference type="InterPro" id="IPR045090">
    <property type="entry name" value="Pept_M3A_M3B"/>
</dbReference>
<protein>
    <recommendedName>
        <fullName evidence="1">Oligopeptidase A N-terminal domain-containing protein</fullName>
    </recommendedName>
</protein>
<reference evidence="2" key="1">
    <citation type="submission" date="2021-12" db="EMBL/GenBank/DDBJ databases">
        <title>Prjna785345.</title>
        <authorList>
            <person name="Rujirawat T."/>
            <person name="Krajaejun T."/>
        </authorList>
    </citation>
    <scope>NUCLEOTIDE SEQUENCE</scope>
    <source>
        <strain evidence="2">Pi057C3</strain>
    </source>
</reference>
<dbReference type="PANTHER" id="PTHR11804:SF83">
    <property type="entry name" value="LD37516P"/>
    <property type="match status" value="1"/>
</dbReference>
<organism evidence="2 3">
    <name type="scientific">Pythium insidiosum</name>
    <name type="common">Pythiosis disease agent</name>
    <dbReference type="NCBI Taxonomy" id="114742"/>
    <lineage>
        <taxon>Eukaryota</taxon>
        <taxon>Sar</taxon>
        <taxon>Stramenopiles</taxon>
        <taxon>Oomycota</taxon>
        <taxon>Peronosporomycetes</taxon>
        <taxon>Pythiales</taxon>
        <taxon>Pythiaceae</taxon>
        <taxon>Pythium</taxon>
    </lineage>
</organism>
<dbReference type="GO" id="GO:0004222">
    <property type="term" value="F:metalloendopeptidase activity"/>
    <property type="evidence" value="ECO:0007669"/>
    <property type="project" value="InterPro"/>
</dbReference>
<sequence length="166" mass="18804">MMLRSMIAARGVTRSVRLTRSLAVRFASAAATTANPLVECVRERTLPPFERLEISHIEPAVKDAAADYTRDLRELERSLASQLPDIKWDQVVNPLELQSDPLGRMWGVVGHLMSVRNSDELRKVHDELQQLVIQTFTETSQSKTLFDAYQAVRNGSEWEDLTLAQQ</sequence>
<dbReference type="PANTHER" id="PTHR11804">
    <property type="entry name" value="PROTEASE M3 THIMET OLIGOPEPTIDASE-RELATED"/>
    <property type="match status" value="1"/>
</dbReference>
<dbReference type="GO" id="GO:0006518">
    <property type="term" value="P:peptide metabolic process"/>
    <property type="evidence" value="ECO:0007669"/>
    <property type="project" value="TreeGrafter"/>
</dbReference>
<dbReference type="GO" id="GO:0006508">
    <property type="term" value="P:proteolysis"/>
    <property type="evidence" value="ECO:0007669"/>
    <property type="project" value="InterPro"/>
</dbReference>
<proteinExistence type="predicted"/>
<dbReference type="Proteomes" id="UP001209570">
    <property type="component" value="Unassembled WGS sequence"/>
</dbReference>
<dbReference type="EMBL" id="JAKCXM010002892">
    <property type="protein sequence ID" value="KAJ0389911.1"/>
    <property type="molecule type" value="Genomic_DNA"/>
</dbReference>
<comment type="caution">
    <text evidence="2">The sequence shown here is derived from an EMBL/GenBank/DDBJ whole genome shotgun (WGS) entry which is preliminary data.</text>
</comment>
<evidence type="ECO:0000313" key="2">
    <source>
        <dbReference type="EMBL" id="KAJ0389911.1"/>
    </source>
</evidence>
<gene>
    <name evidence="2" type="ORF">P43SY_011443</name>
</gene>
<evidence type="ECO:0000313" key="3">
    <source>
        <dbReference type="Proteomes" id="UP001209570"/>
    </source>
</evidence>
<dbReference type="InterPro" id="IPR045666">
    <property type="entry name" value="OpdA_N"/>
</dbReference>
<dbReference type="Gene3D" id="1.10.1370.40">
    <property type="match status" value="1"/>
</dbReference>
<dbReference type="SUPFAM" id="SSF55486">
    <property type="entry name" value="Metalloproteases ('zincins'), catalytic domain"/>
    <property type="match status" value="1"/>
</dbReference>
<dbReference type="AlphaFoldDB" id="A0AAD5Q0Y5"/>
<feature type="domain" description="Oligopeptidase A N-terminal" evidence="1">
    <location>
        <begin position="64"/>
        <end position="166"/>
    </location>
</feature>